<dbReference type="Pfam" id="PF07931">
    <property type="entry name" value="CPT"/>
    <property type="match status" value="1"/>
</dbReference>
<dbReference type="NCBIfam" id="TIGR00379">
    <property type="entry name" value="cobB"/>
    <property type="match status" value="1"/>
</dbReference>
<dbReference type="Gene3D" id="3.40.50.880">
    <property type="match status" value="1"/>
</dbReference>
<dbReference type="HAMAP" id="MF_00027">
    <property type="entry name" value="CobB_CbiA"/>
    <property type="match status" value="1"/>
</dbReference>
<dbReference type="GO" id="GO:0005524">
    <property type="term" value="F:ATP binding"/>
    <property type="evidence" value="ECO:0007669"/>
    <property type="project" value="UniProtKB-UniRule"/>
</dbReference>
<accession>A0A9D2HEW8</accession>
<dbReference type="Pfam" id="PF01656">
    <property type="entry name" value="CbiA"/>
    <property type="match status" value="1"/>
</dbReference>
<feature type="site" description="Increases nucleophilicity of active site Cys" evidence="8">
    <location>
        <position position="443"/>
    </location>
</feature>
<comment type="caution">
    <text evidence="12">The sequence shown here is derived from an EMBL/GenBank/DDBJ whole genome shotgun (WGS) entry which is preliminary data.</text>
</comment>
<proteinExistence type="inferred from homology"/>
<comment type="miscellaneous">
    <text evidence="8">The a and c carboxylates of cobyrinate are activated for nucleophilic attack via formation of a phosphorylated intermediate by ATP. CbiA catalyzes first the amidation of the c-carboxylate, and then that of the a-carboxylate.</text>
</comment>
<keyword evidence="4 8" id="KW-0547">Nucleotide-binding</keyword>
<dbReference type="InterPro" id="IPR004484">
    <property type="entry name" value="CbiA/CobB_synth"/>
</dbReference>
<feature type="domain" description="CobB/CobQ-like glutamine amidotransferase" evidence="11">
    <location>
        <begin position="252"/>
        <end position="446"/>
    </location>
</feature>
<organism evidence="12 13">
    <name type="scientific">Candidatus Mailhella merdigallinarum</name>
    <dbReference type="NCBI Taxonomy" id="2838658"/>
    <lineage>
        <taxon>Bacteria</taxon>
        <taxon>Pseudomonadati</taxon>
        <taxon>Thermodesulfobacteriota</taxon>
        <taxon>Desulfovibrionia</taxon>
        <taxon>Desulfovibrionales</taxon>
        <taxon>Desulfovibrionaceae</taxon>
        <taxon>Mailhella</taxon>
    </lineage>
</organism>
<dbReference type="SUPFAM" id="SSF52317">
    <property type="entry name" value="Class I glutamine amidotransferase-like"/>
    <property type="match status" value="1"/>
</dbReference>
<feature type="compositionally biased region" description="Low complexity" evidence="9">
    <location>
        <begin position="469"/>
        <end position="482"/>
    </location>
</feature>
<name>A0A9D2HEW8_9BACT</name>
<dbReference type="CDD" id="cd05388">
    <property type="entry name" value="CobB_N"/>
    <property type="match status" value="1"/>
</dbReference>
<dbReference type="Proteomes" id="UP000824225">
    <property type="component" value="Unassembled WGS sequence"/>
</dbReference>
<dbReference type="EC" id="6.3.5.11" evidence="8"/>
<reference evidence="12" key="2">
    <citation type="submission" date="2021-04" db="EMBL/GenBank/DDBJ databases">
        <authorList>
            <person name="Gilroy R."/>
        </authorList>
    </citation>
    <scope>NUCLEOTIDE SEQUENCE</scope>
    <source>
        <strain evidence="12">CHK186-16707</strain>
    </source>
</reference>
<evidence type="ECO:0000256" key="9">
    <source>
        <dbReference type="SAM" id="MobiDB-lite"/>
    </source>
</evidence>
<sequence length="676" mass="72792">MNTTFHAFCLAAPRSGEGKTTTGIALMRALARRGLSVQGFKCGPDYIDPTFHAQATGRPACNLDTWMMGRNGVRALWDSRAHDADAAVCEGVMGLFDSRAPGDPAGSTADCARALGIPVALVFNARGMAWSAAALVAGFQLYAARMGVRLIGVIANNAGSPRHADILRRALDGEGLPPLLGALPRNEAWRLPERQLGLLPSEEVGATTAWLDALAEEAENHIDLDLLLRLTATRRPERPAPPAPRAARPRRMAVAKDKAFCFYYEENERVLAALGWELLPFSPLKDTALPPAVDALYLGGGYPEVFARQLSDNAAMRRAIHDFAEQGGEIYAECGGYMYLCSRLEASGEADGIRGDAVSWPMCGVIDATARMGDRIRSLGYREATTRGDPPFGLGRTRFRGHEFHWSDIELHRDYPPLYSVRTASGRKDAGVAAGNVRAGYIHLYWGDLDEEDALRADDQAPTGVSAEPDAGAPPGQTPGAGRVILLNGPSSAGKTTLAKALQARLHRDYGLCSLVLSVDHLLRSATGDYGSVRAGLAQTGLPLIETFHAEVAAAAKAGAWTIVDHVVGEDPRWVDDLLRRLEGASILSVQVTCDAGELRKREAGRTDRSPDWPHAERQARRIHIPLPRQMEVDTTRTDPDACAACVLELLFGEKKGLPLRPDGDSNLSLLPTSSV</sequence>
<evidence type="ECO:0000256" key="7">
    <source>
        <dbReference type="ARBA" id="ARBA00022962"/>
    </source>
</evidence>
<comment type="cofactor">
    <cofactor evidence="1 8">
        <name>Mg(2+)</name>
        <dbReference type="ChEBI" id="CHEBI:18420"/>
    </cofactor>
</comment>
<dbReference type="EMBL" id="DXAN01000026">
    <property type="protein sequence ID" value="HJA09147.1"/>
    <property type="molecule type" value="Genomic_DNA"/>
</dbReference>
<gene>
    <name evidence="8" type="primary">cbiA</name>
    <name evidence="12" type="ORF">H9962_08175</name>
</gene>
<dbReference type="SUPFAM" id="SSF52540">
    <property type="entry name" value="P-loop containing nucleoside triphosphate hydrolases"/>
    <property type="match status" value="2"/>
</dbReference>
<protein>
    <recommendedName>
        <fullName evidence="8">Cobyrinate a,c-diamide synthase</fullName>
        <ecNumber evidence="8">6.3.5.11</ecNumber>
    </recommendedName>
    <alternativeName>
        <fullName evidence="8">Cobyrinic acid a,c-diamide synthetase</fullName>
    </alternativeName>
</protein>
<comment type="catalytic activity">
    <reaction evidence="8">
        <text>cob(II)yrinate + 2 L-glutamine + 2 ATP + 2 H2O = cob(II)yrinate a,c diamide + 2 L-glutamate + 2 ADP + 2 phosphate + 2 H(+)</text>
        <dbReference type="Rhea" id="RHEA:26289"/>
        <dbReference type="ChEBI" id="CHEBI:15377"/>
        <dbReference type="ChEBI" id="CHEBI:15378"/>
        <dbReference type="ChEBI" id="CHEBI:29985"/>
        <dbReference type="ChEBI" id="CHEBI:30616"/>
        <dbReference type="ChEBI" id="CHEBI:43474"/>
        <dbReference type="ChEBI" id="CHEBI:58359"/>
        <dbReference type="ChEBI" id="CHEBI:58537"/>
        <dbReference type="ChEBI" id="CHEBI:58894"/>
        <dbReference type="ChEBI" id="CHEBI:456216"/>
        <dbReference type="EC" id="6.3.5.11"/>
    </reaction>
</comment>
<dbReference type="CDD" id="cd03130">
    <property type="entry name" value="GATase1_CobB"/>
    <property type="match status" value="1"/>
</dbReference>
<dbReference type="InterPro" id="IPR027417">
    <property type="entry name" value="P-loop_NTPase"/>
</dbReference>
<evidence type="ECO:0000313" key="12">
    <source>
        <dbReference type="EMBL" id="HJA09147.1"/>
    </source>
</evidence>
<dbReference type="AlphaFoldDB" id="A0A9D2HEW8"/>
<evidence type="ECO:0000256" key="5">
    <source>
        <dbReference type="ARBA" id="ARBA00022840"/>
    </source>
</evidence>
<dbReference type="Gene3D" id="3.40.50.300">
    <property type="entry name" value="P-loop containing nucleotide triphosphate hydrolases"/>
    <property type="match status" value="2"/>
</dbReference>
<feature type="domain" description="CobQ/CobB/MinD/ParA nucleotide binding" evidence="10">
    <location>
        <begin position="10"/>
        <end position="195"/>
    </location>
</feature>
<feature type="region of interest" description="Disordered" evidence="9">
    <location>
        <begin position="460"/>
        <end position="482"/>
    </location>
</feature>
<evidence type="ECO:0000256" key="2">
    <source>
        <dbReference type="ARBA" id="ARBA00022573"/>
    </source>
</evidence>
<dbReference type="GO" id="GO:0009236">
    <property type="term" value="P:cobalamin biosynthetic process"/>
    <property type="evidence" value="ECO:0007669"/>
    <property type="project" value="UniProtKB-UniRule"/>
</dbReference>
<comment type="function">
    <text evidence="8">Catalyzes the ATP-dependent amidation of the two carboxylate groups at positions a and c of cobyrinate, using either L-glutamine or ammonia as the nitrogen source.</text>
</comment>
<keyword evidence="5 8" id="KW-0067">ATP-binding</keyword>
<feature type="active site" description="Nucleophile" evidence="8">
    <location>
        <position position="334"/>
    </location>
</feature>
<dbReference type="InterPro" id="IPR011698">
    <property type="entry name" value="GATase_3"/>
</dbReference>
<dbReference type="NCBIfam" id="NF002204">
    <property type="entry name" value="PRK01077.1"/>
    <property type="match status" value="1"/>
</dbReference>
<reference evidence="12" key="1">
    <citation type="journal article" date="2021" name="PeerJ">
        <title>Extensive microbial diversity within the chicken gut microbiome revealed by metagenomics and culture.</title>
        <authorList>
            <person name="Gilroy R."/>
            <person name="Ravi A."/>
            <person name="Getino M."/>
            <person name="Pursley I."/>
            <person name="Horton D.L."/>
            <person name="Alikhan N.F."/>
            <person name="Baker D."/>
            <person name="Gharbi K."/>
            <person name="Hall N."/>
            <person name="Watson M."/>
            <person name="Adriaenssens E.M."/>
            <person name="Foster-Nyarko E."/>
            <person name="Jarju S."/>
            <person name="Secka A."/>
            <person name="Antonio M."/>
            <person name="Oren A."/>
            <person name="Chaudhuri R.R."/>
            <person name="La Ragione R."/>
            <person name="Hildebrand F."/>
            <person name="Pallen M.J."/>
        </authorList>
    </citation>
    <scope>NUCLEOTIDE SEQUENCE</scope>
    <source>
        <strain evidence="12">CHK186-16707</strain>
    </source>
</reference>
<comment type="pathway">
    <text evidence="8">Cofactor biosynthesis; adenosylcobalamin biosynthesis; cob(II)yrinate a,c-diamide from sirohydrochlorin (anaerobic route): step 10/10.</text>
</comment>
<evidence type="ECO:0000313" key="13">
    <source>
        <dbReference type="Proteomes" id="UP000824225"/>
    </source>
</evidence>
<dbReference type="PANTHER" id="PTHR43873:SF1">
    <property type="entry name" value="COBYRINATE A,C-DIAMIDE SYNTHASE"/>
    <property type="match status" value="1"/>
</dbReference>
<keyword evidence="3 8" id="KW-0436">Ligase</keyword>
<dbReference type="Pfam" id="PF07685">
    <property type="entry name" value="GATase_3"/>
    <property type="match status" value="1"/>
</dbReference>
<dbReference type="GO" id="GO:0042242">
    <property type="term" value="F:cobyrinic acid a,c-diamide synthase activity"/>
    <property type="evidence" value="ECO:0007669"/>
    <property type="project" value="UniProtKB-UniRule"/>
</dbReference>
<keyword evidence="7 8" id="KW-0315">Glutamine amidotransferase</keyword>
<evidence type="ECO:0000256" key="3">
    <source>
        <dbReference type="ARBA" id="ARBA00022598"/>
    </source>
</evidence>
<keyword evidence="6 8" id="KW-0460">Magnesium</keyword>
<evidence type="ECO:0000256" key="4">
    <source>
        <dbReference type="ARBA" id="ARBA00022741"/>
    </source>
</evidence>
<evidence type="ECO:0000256" key="1">
    <source>
        <dbReference type="ARBA" id="ARBA00001946"/>
    </source>
</evidence>
<dbReference type="InterPro" id="IPR002586">
    <property type="entry name" value="CobQ/CobB/MinD/ParA_Nub-bd_dom"/>
</dbReference>
<evidence type="ECO:0000259" key="11">
    <source>
        <dbReference type="Pfam" id="PF07685"/>
    </source>
</evidence>
<comment type="domain">
    <text evidence="8">Comprises of two domains. The C-terminal domain contains the binding site for glutamine and catalyzes the hydrolysis of this substrate to glutamate and ammonia. The N-terminal domain is anticipated to bind ATP and cobyrinate and catalyzes the ultimate synthesis of the diamide product. The ammonia produced via the glutaminase domain is probably translocated to the adjacent domain via a molecular tunnel, where it reacts with an activated intermediate.</text>
</comment>
<dbReference type="PROSITE" id="PS51274">
    <property type="entry name" value="GATASE_COBBQ"/>
    <property type="match status" value="1"/>
</dbReference>
<comment type="similarity">
    <text evidence="8">Belongs to the CobB/CbiA family.</text>
</comment>
<keyword evidence="2 8" id="KW-0169">Cobalamin biosynthesis</keyword>
<dbReference type="PANTHER" id="PTHR43873">
    <property type="entry name" value="COBYRINATE A,C-DIAMIDE SYNTHASE"/>
    <property type="match status" value="1"/>
</dbReference>
<evidence type="ECO:0000259" key="10">
    <source>
        <dbReference type="Pfam" id="PF01656"/>
    </source>
</evidence>
<dbReference type="InterPro" id="IPR029062">
    <property type="entry name" value="Class_I_gatase-like"/>
</dbReference>
<evidence type="ECO:0000256" key="6">
    <source>
        <dbReference type="ARBA" id="ARBA00022842"/>
    </source>
</evidence>
<evidence type="ECO:0000256" key="8">
    <source>
        <dbReference type="HAMAP-Rule" id="MF_00027"/>
    </source>
</evidence>